<evidence type="ECO:0000313" key="11">
    <source>
        <dbReference type="EMBL" id="ADV31315.1"/>
    </source>
</evidence>
<evidence type="ECO:0000256" key="5">
    <source>
        <dbReference type="ARBA" id="ARBA00022989"/>
    </source>
</evidence>
<evidence type="ECO:0000256" key="10">
    <source>
        <dbReference type="SAM" id="Phobius"/>
    </source>
</evidence>
<evidence type="ECO:0000256" key="3">
    <source>
        <dbReference type="ARBA" id="ARBA00022448"/>
    </source>
</evidence>
<keyword evidence="11" id="KW-0675">Receptor</keyword>
<keyword evidence="9" id="KW-0407">Ion channel</keyword>
<dbReference type="Pfam" id="PF00864">
    <property type="entry name" value="P2X_receptor"/>
    <property type="match status" value="1"/>
</dbReference>
<protein>
    <submittedName>
        <fullName evidence="11">p2X receptor</fullName>
    </submittedName>
</protein>
<keyword evidence="4 10" id="KW-0812">Transmembrane</keyword>
<evidence type="ECO:0000256" key="9">
    <source>
        <dbReference type="ARBA" id="ARBA00023303"/>
    </source>
</evidence>
<feature type="transmembrane region" description="Helical" evidence="10">
    <location>
        <begin position="128"/>
        <end position="150"/>
    </location>
</feature>
<accession>H6S0J2</accession>
<evidence type="ECO:0000256" key="6">
    <source>
        <dbReference type="ARBA" id="ARBA00023065"/>
    </source>
</evidence>
<keyword evidence="7 10" id="KW-0472">Membrane</keyword>
<organism evidence="11">
    <name type="scientific">Pleurobrachia bachei</name>
    <name type="common">Sea gooseberry</name>
    <dbReference type="NCBI Taxonomy" id="34499"/>
    <lineage>
        <taxon>Eukaryota</taxon>
        <taxon>Metazoa</taxon>
        <taxon>Ctenophora</taxon>
        <taxon>Tentaculata</taxon>
        <taxon>Cydippida</taxon>
        <taxon>Pleurobrachiidae</taxon>
        <taxon>Pleurobrachia</taxon>
    </lineage>
</organism>
<dbReference type="InterPro" id="IPR059116">
    <property type="entry name" value="P2X_receptor"/>
</dbReference>
<evidence type="ECO:0000256" key="1">
    <source>
        <dbReference type="ARBA" id="ARBA00004308"/>
    </source>
</evidence>
<keyword evidence="6" id="KW-0406">Ion transport</keyword>
<evidence type="ECO:0000256" key="7">
    <source>
        <dbReference type="ARBA" id="ARBA00023136"/>
    </source>
</evidence>
<comment type="similarity">
    <text evidence="2">Belongs to the P2X receptor family.</text>
</comment>
<dbReference type="AlphaFoldDB" id="H6S0J2"/>
<evidence type="ECO:0000256" key="8">
    <source>
        <dbReference type="ARBA" id="ARBA00023286"/>
    </source>
</evidence>
<sequence>MASGLGSLDDTSDSPNGNGKSFRRKGCLLIVTLFYENTLSTWWGTTPLRYRYTVERVPYTPYRVEEVIPMVTPSLLFSSTVPLNTATAHDRYTNVQHRLLRKRYGVHLKFVQGGSLGVFSITCLLQCLATSMSLITLITTVGDIIALYLLPQSGFYR</sequence>
<dbReference type="EMBL" id="GU395551">
    <property type="protein sequence ID" value="ADV31315.1"/>
    <property type="molecule type" value="mRNA"/>
</dbReference>
<keyword evidence="5 10" id="KW-1133">Transmembrane helix</keyword>
<evidence type="ECO:0000256" key="4">
    <source>
        <dbReference type="ARBA" id="ARBA00022692"/>
    </source>
</evidence>
<keyword evidence="3" id="KW-0813">Transport</keyword>
<keyword evidence="8" id="KW-1071">Ligand-gated ion channel</keyword>
<proteinExistence type="evidence at transcript level"/>
<comment type="subcellular location">
    <subcellularLocation>
        <location evidence="1">Endomembrane system</location>
    </subcellularLocation>
</comment>
<evidence type="ECO:0000256" key="2">
    <source>
        <dbReference type="ARBA" id="ARBA00009848"/>
    </source>
</evidence>
<reference evidence="11" key="1">
    <citation type="submission" date="2010-01" db="EMBL/GenBank/DDBJ databases">
        <title>Cloning and characterization of P2X receptors from the ctenophore, Pleurobrachia bachei.</title>
        <authorList>
            <person name="Kohn A.B."/>
            <person name="Moroz L."/>
        </authorList>
    </citation>
    <scope>NUCLEOTIDE SEQUENCE</scope>
</reference>
<name>H6S0J2_PLEBA</name>